<feature type="region of interest" description="Disordered" evidence="1">
    <location>
        <begin position="1"/>
        <end position="34"/>
    </location>
</feature>
<evidence type="ECO:0000313" key="3">
    <source>
        <dbReference type="Proteomes" id="UP000584642"/>
    </source>
</evidence>
<accession>A0ABX2TAH6</accession>
<dbReference type="RefSeq" id="WP_180281784.1">
    <property type="nucleotide sequence ID" value="NZ_JABFDB010000005.1"/>
</dbReference>
<comment type="caution">
    <text evidence="2">The sequence shown here is derived from an EMBL/GenBank/DDBJ whole genome shotgun (WGS) entry which is preliminary data.</text>
</comment>
<organism evidence="2 3">
    <name type="scientific">Azospirillum oleiclasticum</name>
    <dbReference type="NCBI Taxonomy" id="2735135"/>
    <lineage>
        <taxon>Bacteria</taxon>
        <taxon>Pseudomonadati</taxon>
        <taxon>Pseudomonadota</taxon>
        <taxon>Alphaproteobacteria</taxon>
        <taxon>Rhodospirillales</taxon>
        <taxon>Azospirillaceae</taxon>
        <taxon>Azospirillum</taxon>
    </lineage>
</organism>
<evidence type="ECO:0000256" key="1">
    <source>
        <dbReference type="SAM" id="MobiDB-lite"/>
    </source>
</evidence>
<evidence type="ECO:0000313" key="2">
    <source>
        <dbReference type="EMBL" id="NYZ20014.1"/>
    </source>
</evidence>
<dbReference type="Proteomes" id="UP000584642">
    <property type="component" value="Unassembled WGS sequence"/>
</dbReference>
<sequence length="164" mass="17115">MAPRRRASPTIDDPAQAPLPGLPPATAPLPIPPPPSGLPGSLNCALNVCGLVSHALDEARGAGLSRAMVAAKMAELTGEPISEHMLNACTAQSHEGHRFPAQWLPALVVATGSYALLRDLADRAGAVVLVGPEAVAARVGALDAQMETIRRQRALLIRTYGVRR</sequence>
<reference evidence="2 3" key="1">
    <citation type="submission" date="2020-05" db="EMBL/GenBank/DDBJ databases">
        <title>Azospirillum oleiclasticum sp. nov, a nitrogen-fixing and heavy crude oil-emulsifying bacterium isolated from the crude oil of Yumen Oilfield.</title>
        <authorList>
            <person name="Wu D."/>
            <person name="Cai M."/>
            <person name="Zhang X."/>
        </authorList>
    </citation>
    <scope>NUCLEOTIDE SEQUENCE [LARGE SCALE GENOMIC DNA]</scope>
    <source>
        <strain evidence="2 3">ROY-1-1-2</strain>
    </source>
</reference>
<dbReference type="EMBL" id="JABFDB010000005">
    <property type="protein sequence ID" value="NYZ20014.1"/>
    <property type="molecule type" value="Genomic_DNA"/>
</dbReference>
<keyword evidence="3" id="KW-1185">Reference proteome</keyword>
<protein>
    <submittedName>
        <fullName evidence="2">Uncharacterized protein</fullName>
    </submittedName>
</protein>
<gene>
    <name evidence="2" type="ORF">HND93_09835</name>
</gene>
<proteinExistence type="predicted"/>
<name>A0ABX2TAH6_9PROT</name>
<feature type="compositionally biased region" description="Pro residues" evidence="1">
    <location>
        <begin position="20"/>
        <end position="34"/>
    </location>
</feature>